<dbReference type="InterPro" id="IPR036291">
    <property type="entry name" value="NAD(P)-bd_dom_sf"/>
</dbReference>
<dbReference type="SUPFAM" id="SSF51735">
    <property type="entry name" value="NAD(P)-binding Rossmann-fold domains"/>
    <property type="match status" value="1"/>
</dbReference>
<keyword evidence="3" id="KW-1185">Reference proteome</keyword>
<dbReference type="InterPro" id="IPR006176">
    <property type="entry name" value="3-OHacyl-CoA_DH_NAD-bd"/>
</dbReference>
<accession>A0A1I0F5C2</accession>
<dbReference type="GO" id="GO:0006631">
    <property type="term" value="P:fatty acid metabolic process"/>
    <property type="evidence" value="ECO:0007669"/>
    <property type="project" value="InterPro"/>
</dbReference>
<dbReference type="AlphaFoldDB" id="A0A1I0F5C2"/>
<gene>
    <name evidence="2" type="ORF">SAMN05216389_1141</name>
</gene>
<feature type="non-terminal residue" evidence="2">
    <location>
        <position position="33"/>
    </location>
</feature>
<sequence length="33" mass="3333">MTISQIVVVGAGVMGRGIAYVSALAGFHTIVVD</sequence>
<feature type="domain" description="3-hydroxyacyl-CoA dehydrogenase NAD binding" evidence="1">
    <location>
        <begin position="5"/>
        <end position="33"/>
    </location>
</feature>
<dbReference type="RefSeq" id="WP_244513573.1">
    <property type="nucleotide sequence ID" value="NZ_FOHE01000014.1"/>
</dbReference>
<evidence type="ECO:0000259" key="1">
    <source>
        <dbReference type="Pfam" id="PF02737"/>
    </source>
</evidence>
<evidence type="ECO:0000313" key="3">
    <source>
        <dbReference type="Proteomes" id="UP000198618"/>
    </source>
</evidence>
<evidence type="ECO:0000313" key="2">
    <source>
        <dbReference type="EMBL" id="SET53039.1"/>
    </source>
</evidence>
<dbReference type="Proteomes" id="UP000198618">
    <property type="component" value="Unassembled WGS sequence"/>
</dbReference>
<dbReference type="EMBL" id="FOHE01000014">
    <property type="protein sequence ID" value="SET53039.1"/>
    <property type="molecule type" value="Genomic_DNA"/>
</dbReference>
<name>A0A1I0F5C2_9BACI</name>
<proteinExistence type="predicted"/>
<protein>
    <submittedName>
        <fullName evidence="2">3-hydroxybutyryl-CoA dehydrogenase</fullName>
    </submittedName>
</protein>
<dbReference type="Gene3D" id="3.40.50.720">
    <property type="entry name" value="NAD(P)-binding Rossmann-like Domain"/>
    <property type="match status" value="1"/>
</dbReference>
<reference evidence="2 3" key="1">
    <citation type="submission" date="2016-10" db="EMBL/GenBank/DDBJ databases">
        <authorList>
            <person name="de Groot N.N."/>
        </authorList>
    </citation>
    <scope>NUCLEOTIDE SEQUENCE [LARGE SCALE GENOMIC DNA]</scope>
    <source>
        <strain evidence="2 3">IBRC-M 10780</strain>
    </source>
</reference>
<dbReference type="GO" id="GO:0070403">
    <property type="term" value="F:NAD+ binding"/>
    <property type="evidence" value="ECO:0007669"/>
    <property type="project" value="InterPro"/>
</dbReference>
<organism evidence="2 3">
    <name type="scientific">Oceanobacillus limi</name>
    <dbReference type="NCBI Taxonomy" id="930131"/>
    <lineage>
        <taxon>Bacteria</taxon>
        <taxon>Bacillati</taxon>
        <taxon>Bacillota</taxon>
        <taxon>Bacilli</taxon>
        <taxon>Bacillales</taxon>
        <taxon>Bacillaceae</taxon>
        <taxon>Oceanobacillus</taxon>
    </lineage>
</organism>
<dbReference type="Pfam" id="PF02737">
    <property type="entry name" value="3HCDH_N"/>
    <property type="match status" value="1"/>
</dbReference>